<dbReference type="AlphaFoldDB" id="A0A1X0D8G4"/>
<evidence type="ECO:0000313" key="4">
    <source>
        <dbReference type="Proteomes" id="UP000192772"/>
    </source>
</evidence>
<dbReference type="Gene3D" id="1.10.10.2840">
    <property type="entry name" value="PucR C-terminal helix-turn-helix domain"/>
    <property type="match status" value="1"/>
</dbReference>
<protein>
    <submittedName>
        <fullName evidence="3">Uncharacterized protein</fullName>
    </submittedName>
</protein>
<comment type="caution">
    <text evidence="3">The sequence shown here is derived from an EMBL/GenBank/DDBJ whole genome shotgun (WGS) entry which is preliminary data.</text>
</comment>
<evidence type="ECO:0000313" key="3">
    <source>
        <dbReference type="EMBL" id="ORA68695.1"/>
    </source>
</evidence>
<name>A0A1X0D8G4_9MYCO</name>
<dbReference type="Proteomes" id="UP000192772">
    <property type="component" value="Unassembled WGS sequence"/>
</dbReference>
<dbReference type="InterPro" id="IPR025736">
    <property type="entry name" value="PucR_C-HTH_dom"/>
</dbReference>
<accession>A0A1X0D8G4</accession>
<sequence>MTTPHRGTVSLAPLVRWLDLRGDELFGNLAIELWREIPEMRGTAPVTLPGLEASIRSHLPRLKGMLSGEFVSPQLPAAASEFATRMAEASVPLPAVLRAYELGHAALWNAFTSHLRSAAEISLNDRVELLEHGSTQLFEYIRRMTGQTITVYNSVRDRLLTDATSRRAEIIRAVLAGTGGLHELNEVLGYRTEGLHAGYVVRSSGVAWGDELAQIIRRAIAEIANQHIAIPVGPSSSHGWFRLVNANLYPKLRELDLPDDVTVSFGAARAGCVGFRTSHYEAVQTDITLSAAATPVLCYPDVAVVVLASENRHMADQLVIDELGSLLAHEDVDRLLPTLGRYLDTLGSPTHTAEDLNLHPNTVTQRIQRVEKILGRHIDVRSLRLRVAVELARHRSAATDQ</sequence>
<dbReference type="EMBL" id="MVHP01000002">
    <property type="protein sequence ID" value="ORA68695.1"/>
    <property type="molecule type" value="Genomic_DNA"/>
</dbReference>
<organism evidence="3 4">
    <name type="scientific">Mycolicibacterium elephantis</name>
    <dbReference type="NCBI Taxonomy" id="81858"/>
    <lineage>
        <taxon>Bacteria</taxon>
        <taxon>Bacillati</taxon>
        <taxon>Actinomycetota</taxon>
        <taxon>Actinomycetes</taxon>
        <taxon>Mycobacteriales</taxon>
        <taxon>Mycobacteriaceae</taxon>
        <taxon>Mycolicibacterium</taxon>
    </lineage>
</organism>
<evidence type="ECO:0000259" key="1">
    <source>
        <dbReference type="Pfam" id="PF13556"/>
    </source>
</evidence>
<dbReference type="Pfam" id="PF14361">
    <property type="entry name" value="RsbRD_N"/>
    <property type="match status" value="1"/>
</dbReference>
<evidence type="ECO:0000259" key="2">
    <source>
        <dbReference type="Pfam" id="PF14361"/>
    </source>
</evidence>
<dbReference type="STRING" id="81858.BST23_02360"/>
<dbReference type="PANTHER" id="PTHR33744">
    <property type="entry name" value="CARBOHYDRATE DIACID REGULATOR"/>
    <property type="match status" value="1"/>
</dbReference>
<feature type="domain" description="PucR C-terminal helix-turn-helix" evidence="1">
    <location>
        <begin position="335"/>
        <end position="391"/>
    </location>
</feature>
<dbReference type="InterPro" id="IPR042070">
    <property type="entry name" value="PucR_C-HTH_sf"/>
</dbReference>
<proteinExistence type="predicted"/>
<dbReference type="RefSeq" id="WP_165757584.1">
    <property type="nucleotide sequence ID" value="NZ_MVHP01000002.1"/>
</dbReference>
<reference evidence="3 4" key="1">
    <citation type="submission" date="2017-02" db="EMBL/GenBank/DDBJ databases">
        <title>The new phylogeny of genus Mycobacterium.</title>
        <authorList>
            <person name="Tortoli E."/>
            <person name="Trovato A."/>
            <person name="Cirillo D.M."/>
        </authorList>
    </citation>
    <scope>NUCLEOTIDE SEQUENCE [LARGE SCALE GENOMIC DNA]</scope>
    <source>
        <strain evidence="3 4">FI-09383</strain>
    </source>
</reference>
<feature type="domain" description="RsbT co-antagonist protein RsbRD N-terminal" evidence="2">
    <location>
        <begin position="29"/>
        <end position="167"/>
    </location>
</feature>
<dbReference type="PANTHER" id="PTHR33744:SF1">
    <property type="entry name" value="DNA-BINDING TRANSCRIPTIONAL ACTIVATOR ADER"/>
    <property type="match status" value="1"/>
</dbReference>
<dbReference type="Pfam" id="PF13556">
    <property type="entry name" value="HTH_30"/>
    <property type="match status" value="1"/>
</dbReference>
<dbReference type="InterPro" id="IPR025751">
    <property type="entry name" value="RsbRD_N_dom"/>
</dbReference>
<gene>
    <name evidence="3" type="ORF">BST23_02360</name>
</gene>
<dbReference type="InterPro" id="IPR051448">
    <property type="entry name" value="CdaR-like_regulators"/>
</dbReference>